<organism evidence="1 2">
    <name type="scientific">Negadavirga shengliensis</name>
    <dbReference type="NCBI Taxonomy" id="1389218"/>
    <lineage>
        <taxon>Bacteria</taxon>
        <taxon>Pseudomonadati</taxon>
        <taxon>Bacteroidota</taxon>
        <taxon>Cytophagia</taxon>
        <taxon>Cytophagales</taxon>
        <taxon>Cyclobacteriaceae</taxon>
        <taxon>Negadavirga</taxon>
    </lineage>
</organism>
<comment type="caution">
    <text evidence="1">The sequence shown here is derived from an EMBL/GenBank/DDBJ whole genome shotgun (WGS) entry which is preliminary data.</text>
</comment>
<proteinExistence type="predicted"/>
<dbReference type="EMBL" id="JBHSJJ010000016">
    <property type="protein sequence ID" value="MFC4874293.1"/>
    <property type="molecule type" value="Genomic_DNA"/>
</dbReference>
<sequence length="171" mass="18901">MGLGKIWGLGVDWGGKRSTNGGSDLDNWGRNAMTVAGMTLMWATGQRLPFGAGSYYNNDRVANAMRNAWRVNQAREFFYKKYAGVTNLTGASVTNYSGKFGLEGLLRAGVDPVEQFIGSYNIDIQVVDNMLQFMLTNTTSFESFFYGIGPNWQGGPGGNFKQTYIFTEPLR</sequence>
<name>A0ABV9T6F4_9BACT</name>
<protein>
    <submittedName>
        <fullName evidence="1">Uncharacterized protein</fullName>
    </submittedName>
</protein>
<gene>
    <name evidence="1" type="ORF">ACFPFU_21500</name>
</gene>
<accession>A0ABV9T6F4</accession>
<dbReference type="Proteomes" id="UP001595818">
    <property type="component" value="Unassembled WGS sequence"/>
</dbReference>
<evidence type="ECO:0000313" key="2">
    <source>
        <dbReference type="Proteomes" id="UP001595818"/>
    </source>
</evidence>
<evidence type="ECO:0000313" key="1">
    <source>
        <dbReference type="EMBL" id="MFC4874293.1"/>
    </source>
</evidence>
<reference evidence="2" key="1">
    <citation type="journal article" date="2019" name="Int. J. Syst. Evol. Microbiol.">
        <title>The Global Catalogue of Microorganisms (GCM) 10K type strain sequencing project: providing services to taxonomists for standard genome sequencing and annotation.</title>
        <authorList>
            <consortium name="The Broad Institute Genomics Platform"/>
            <consortium name="The Broad Institute Genome Sequencing Center for Infectious Disease"/>
            <person name="Wu L."/>
            <person name="Ma J."/>
        </authorList>
    </citation>
    <scope>NUCLEOTIDE SEQUENCE [LARGE SCALE GENOMIC DNA]</scope>
    <source>
        <strain evidence="2">CGMCC 4.7466</strain>
    </source>
</reference>
<keyword evidence="2" id="KW-1185">Reference proteome</keyword>
<dbReference type="RefSeq" id="WP_377067994.1">
    <property type="nucleotide sequence ID" value="NZ_JBHSJJ010000016.1"/>
</dbReference>